<evidence type="ECO:0000256" key="3">
    <source>
        <dbReference type="ARBA" id="ARBA00005842"/>
    </source>
</evidence>
<comment type="function">
    <text evidence="2 10 12">Catalyzes the transfer of a dimethylallyl group onto the adenine at position 37 in tRNAs that read codons beginning with uridine, leading to the formation of N6-(dimethylallyl)adenosine (i(6)A).</text>
</comment>
<dbReference type="Proteomes" id="UP000234641">
    <property type="component" value="Unassembled WGS sequence"/>
</dbReference>
<dbReference type="SUPFAM" id="SSF52540">
    <property type="entry name" value="P-loop containing nucleoside triphosphate hydrolases"/>
    <property type="match status" value="2"/>
</dbReference>
<dbReference type="InterPro" id="IPR039657">
    <property type="entry name" value="Dimethylallyltransferase"/>
</dbReference>
<feature type="site" description="Interaction with substrate tRNA" evidence="10">
    <location>
        <position position="125"/>
    </location>
</feature>
<keyword evidence="5 10" id="KW-0819">tRNA processing</keyword>
<dbReference type="GO" id="GO:0006400">
    <property type="term" value="P:tRNA modification"/>
    <property type="evidence" value="ECO:0007669"/>
    <property type="project" value="TreeGrafter"/>
</dbReference>
<feature type="region of interest" description="Interaction with substrate tRNA" evidence="10">
    <location>
        <begin position="38"/>
        <end position="41"/>
    </location>
</feature>
<comment type="cofactor">
    <cofactor evidence="1 10">
        <name>Mg(2+)</name>
        <dbReference type="ChEBI" id="CHEBI:18420"/>
    </cofactor>
</comment>
<evidence type="ECO:0000256" key="7">
    <source>
        <dbReference type="ARBA" id="ARBA00022840"/>
    </source>
</evidence>
<dbReference type="InterPro" id="IPR027417">
    <property type="entry name" value="P-loop_NTPase"/>
</dbReference>
<evidence type="ECO:0000256" key="9">
    <source>
        <dbReference type="ARBA" id="ARBA00049563"/>
    </source>
</evidence>
<dbReference type="EMBL" id="FXYY01000002">
    <property type="protein sequence ID" value="SMX67267.1"/>
    <property type="molecule type" value="Genomic_DNA"/>
</dbReference>
<evidence type="ECO:0000256" key="5">
    <source>
        <dbReference type="ARBA" id="ARBA00022694"/>
    </source>
</evidence>
<evidence type="ECO:0000256" key="6">
    <source>
        <dbReference type="ARBA" id="ARBA00022741"/>
    </source>
</evidence>
<dbReference type="InterPro" id="IPR018022">
    <property type="entry name" value="IPT"/>
</dbReference>
<dbReference type="FunFam" id="1.10.20.140:FF:000001">
    <property type="entry name" value="tRNA dimethylallyltransferase"/>
    <property type="match status" value="1"/>
</dbReference>
<evidence type="ECO:0000256" key="2">
    <source>
        <dbReference type="ARBA" id="ARBA00003213"/>
    </source>
</evidence>
<dbReference type="Pfam" id="PF01715">
    <property type="entry name" value="IPPT"/>
    <property type="match status" value="1"/>
</dbReference>
<keyword evidence="8 10" id="KW-0460">Magnesium</keyword>
<feature type="binding site" evidence="10">
    <location>
        <begin position="13"/>
        <end position="20"/>
    </location>
    <ligand>
        <name>ATP</name>
        <dbReference type="ChEBI" id="CHEBI:30616"/>
    </ligand>
</feature>
<sequence length="306" mass="33859">MAEDNAPIITIVGATATGKSDLALDLAGRLGGEIINTDSMQFYRGMDIGTAKLPVDERRGIAHHLIDILDVTEEANVQDFQARARAAIADIRGRGLRPILVGGSGLYVRAAVDHMEFPGTDPQLRARLEAEVAVDRWALHQKLRELDPKAAEKITVNDQRRIVRALEVIELTGRAFSAQLPDYQEIEPTIHLGLSVDRAILHERIATRVDLMWDHGWVDEVIRLLDAGLAEGKTASRAIGYAQIQRHLSGELTAAEAKDETTIRTRQFARRQDTWFRRDPRIHWIDGSAADAEQNLAAALDVLGGH</sequence>
<dbReference type="NCBIfam" id="TIGR00174">
    <property type="entry name" value="miaA"/>
    <property type="match status" value="1"/>
</dbReference>
<organism evidence="14 15">
    <name type="scientific">Brevibacterium linens ATCC 9172</name>
    <dbReference type="NCBI Taxonomy" id="1255617"/>
    <lineage>
        <taxon>Bacteria</taxon>
        <taxon>Bacillati</taxon>
        <taxon>Actinomycetota</taxon>
        <taxon>Actinomycetes</taxon>
        <taxon>Micrococcales</taxon>
        <taxon>Brevibacteriaceae</taxon>
        <taxon>Brevibacterium</taxon>
    </lineage>
</organism>
<dbReference type="EC" id="2.5.1.75" evidence="10"/>
<dbReference type="AlphaFoldDB" id="A0A2H1HWH3"/>
<comment type="catalytic activity">
    <reaction evidence="9 10 11">
        <text>adenosine(37) in tRNA + dimethylallyl diphosphate = N(6)-dimethylallyladenosine(37) in tRNA + diphosphate</text>
        <dbReference type="Rhea" id="RHEA:26482"/>
        <dbReference type="Rhea" id="RHEA-COMP:10162"/>
        <dbReference type="Rhea" id="RHEA-COMP:10375"/>
        <dbReference type="ChEBI" id="CHEBI:33019"/>
        <dbReference type="ChEBI" id="CHEBI:57623"/>
        <dbReference type="ChEBI" id="CHEBI:74411"/>
        <dbReference type="ChEBI" id="CHEBI:74415"/>
        <dbReference type="EC" id="2.5.1.75"/>
    </reaction>
</comment>
<evidence type="ECO:0000256" key="8">
    <source>
        <dbReference type="ARBA" id="ARBA00022842"/>
    </source>
</evidence>
<keyword evidence="4 10" id="KW-0808">Transferase</keyword>
<evidence type="ECO:0000256" key="11">
    <source>
        <dbReference type="RuleBase" id="RU003783"/>
    </source>
</evidence>
<evidence type="ECO:0000256" key="4">
    <source>
        <dbReference type="ARBA" id="ARBA00022679"/>
    </source>
</evidence>
<dbReference type="PANTHER" id="PTHR11088">
    <property type="entry name" value="TRNA DIMETHYLALLYLTRANSFERASE"/>
    <property type="match status" value="1"/>
</dbReference>
<feature type="binding site" evidence="10">
    <location>
        <begin position="15"/>
        <end position="20"/>
    </location>
    <ligand>
        <name>substrate</name>
    </ligand>
</feature>
<dbReference type="PANTHER" id="PTHR11088:SF60">
    <property type="entry name" value="TRNA DIMETHYLALLYLTRANSFERASE"/>
    <property type="match status" value="1"/>
</dbReference>
<evidence type="ECO:0000256" key="1">
    <source>
        <dbReference type="ARBA" id="ARBA00001946"/>
    </source>
</evidence>
<protein>
    <recommendedName>
        <fullName evidence="10">tRNA dimethylallyltransferase</fullName>
        <ecNumber evidence="10">2.5.1.75</ecNumber>
    </recommendedName>
    <alternativeName>
        <fullName evidence="10">Dimethylallyl diphosphate:tRNA dimethylallyltransferase</fullName>
        <shortName evidence="10">DMAPP:tRNA dimethylallyltransferase</shortName>
        <shortName evidence="10">DMATase</shortName>
    </alternativeName>
    <alternativeName>
        <fullName evidence="10">Isopentenyl-diphosphate:tRNA isopentenyltransferase</fullName>
        <shortName evidence="10">IPP transferase</shortName>
        <shortName evidence="10">IPPT</shortName>
        <shortName evidence="10">IPTase</shortName>
    </alternativeName>
</protein>
<comment type="subunit">
    <text evidence="10">Monomer.</text>
</comment>
<name>A0A2H1HWH3_BRELN</name>
<accession>A0A2H1HWH3</accession>
<comment type="caution">
    <text evidence="10">Lacks conserved residue(s) required for the propagation of feature annotation.</text>
</comment>
<gene>
    <name evidence="10" type="primary">miaA</name>
    <name evidence="14" type="ORF">BLIN9172_00548</name>
</gene>
<evidence type="ECO:0000256" key="13">
    <source>
        <dbReference type="RuleBase" id="RU003785"/>
    </source>
</evidence>
<keyword evidence="7 10" id="KW-0067">ATP-binding</keyword>
<proteinExistence type="inferred from homology"/>
<dbReference type="Gene3D" id="3.40.50.300">
    <property type="entry name" value="P-loop containing nucleotide triphosphate hydrolases"/>
    <property type="match status" value="1"/>
</dbReference>
<evidence type="ECO:0000313" key="15">
    <source>
        <dbReference type="Proteomes" id="UP000234641"/>
    </source>
</evidence>
<feature type="site" description="Interaction with substrate tRNA" evidence="10">
    <location>
        <position position="104"/>
    </location>
</feature>
<keyword evidence="6 10" id="KW-0547">Nucleotide-binding</keyword>
<comment type="similarity">
    <text evidence="3 10 13">Belongs to the IPP transferase family.</text>
</comment>
<dbReference type="GO" id="GO:0052381">
    <property type="term" value="F:tRNA dimethylallyltransferase activity"/>
    <property type="evidence" value="ECO:0007669"/>
    <property type="project" value="UniProtKB-UniRule"/>
</dbReference>
<reference evidence="14 15" key="1">
    <citation type="submission" date="2017-03" db="EMBL/GenBank/DDBJ databases">
        <authorList>
            <person name="Afonso C.L."/>
            <person name="Miller P.J."/>
            <person name="Scott M.A."/>
            <person name="Spackman E."/>
            <person name="Goraichik I."/>
            <person name="Dimitrov K.M."/>
            <person name="Suarez D.L."/>
            <person name="Swayne D.E."/>
        </authorList>
    </citation>
    <scope>NUCLEOTIDE SEQUENCE [LARGE SCALE GENOMIC DNA]</scope>
    <source>
        <strain evidence="14 15">ATCC 9172</strain>
    </source>
</reference>
<evidence type="ECO:0000313" key="14">
    <source>
        <dbReference type="EMBL" id="SMX67267.1"/>
    </source>
</evidence>
<dbReference type="HAMAP" id="MF_00185">
    <property type="entry name" value="IPP_trans"/>
    <property type="match status" value="1"/>
</dbReference>
<dbReference type="Gene3D" id="1.10.20.140">
    <property type="match status" value="1"/>
</dbReference>
<evidence type="ECO:0000256" key="12">
    <source>
        <dbReference type="RuleBase" id="RU003784"/>
    </source>
</evidence>
<evidence type="ECO:0000256" key="10">
    <source>
        <dbReference type="HAMAP-Rule" id="MF_00185"/>
    </source>
</evidence>
<dbReference type="RefSeq" id="WP_101553725.1">
    <property type="nucleotide sequence ID" value="NZ_FXYY01000002.1"/>
</dbReference>
<dbReference type="GO" id="GO:0005524">
    <property type="term" value="F:ATP binding"/>
    <property type="evidence" value="ECO:0007669"/>
    <property type="project" value="UniProtKB-UniRule"/>
</dbReference>